<name>A0A450Z558_9GAMM</name>
<dbReference type="PANTHER" id="PTHR43434:SF23">
    <property type="entry name" value="PHOSPHOGLYCOLATE PHOSPHATASE"/>
    <property type="match status" value="1"/>
</dbReference>
<dbReference type="SFLD" id="SFLDS00003">
    <property type="entry name" value="Haloacid_Dehalogenase"/>
    <property type="match status" value="1"/>
</dbReference>
<dbReference type="InterPro" id="IPR041492">
    <property type="entry name" value="HAD_2"/>
</dbReference>
<evidence type="ECO:0000256" key="3">
    <source>
        <dbReference type="ARBA" id="ARBA00022842"/>
    </source>
</evidence>
<dbReference type="InterPro" id="IPR023214">
    <property type="entry name" value="HAD_sf"/>
</dbReference>
<proteinExistence type="predicted"/>
<dbReference type="GO" id="GO:0046872">
    <property type="term" value="F:metal ion binding"/>
    <property type="evidence" value="ECO:0007669"/>
    <property type="project" value="UniProtKB-KW"/>
</dbReference>
<evidence type="ECO:0000256" key="1">
    <source>
        <dbReference type="ARBA" id="ARBA00022723"/>
    </source>
</evidence>
<dbReference type="SUPFAM" id="SSF56784">
    <property type="entry name" value="HAD-like"/>
    <property type="match status" value="1"/>
</dbReference>
<keyword evidence="1" id="KW-0479">Metal-binding</keyword>
<dbReference type="Gene3D" id="3.40.50.1000">
    <property type="entry name" value="HAD superfamily/HAD-like"/>
    <property type="match status" value="1"/>
</dbReference>
<dbReference type="PANTHER" id="PTHR43434">
    <property type="entry name" value="PHOSPHOGLYCOLATE PHOSPHATASE"/>
    <property type="match status" value="1"/>
</dbReference>
<dbReference type="EMBL" id="CAADFS010000158">
    <property type="protein sequence ID" value="VFK52215.1"/>
    <property type="molecule type" value="Genomic_DNA"/>
</dbReference>
<dbReference type="AlphaFoldDB" id="A0A450Z558"/>
<reference evidence="5" key="1">
    <citation type="submission" date="2019-02" db="EMBL/GenBank/DDBJ databases">
        <authorList>
            <person name="Gruber-Vodicka R. H."/>
            <person name="Seah K. B. B."/>
        </authorList>
    </citation>
    <scope>NUCLEOTIDE SEQUENCE</scope>
    <source>
        <strain evidence="6">BECK_BZ123</strain>
        <strain evidence="5">BECK_BZ125</strain>
        <strain evidence="7">BECK_BZ126</strain>
    </source>
</reference>
<dbReference type="GO" id="GO:0005829">
    <property type="term" value="C:cytosol"/>
    <property type="evidence" value="ECO:0007669"/>
    <property type="project" value="TreeGrafter"/>
</dbReference>
<keyword evidence="2" id="KW-0378">Hydrolase</keyword>
<dbReference type="EMBL" id="CAADFT010000145">
    <property type="protein sequence ID" value="VFK48916.1"/>
    <property type="molecule type" value="Genomic_DNA"/>
</dbReference>
<evidence type="ECO:0000256" key="2">
    <source>
        <dbReference type="ARBA" id="ARBA00022801"/>
    </source>
</evidence>
<keyword evidence="4" id="KW-0119">Carbohydrate metabolism</keyword>
<dbReference type="EMBL" id="CAADFW010000147">
    <property type="protein sequence ID" value="VFK64823.1"/>
    <property type="molecule type" value="Genomic_DNA"/>
</dbReference>
<keyword evidence="3" id="KW-0460">Magnesium</keyword>
<accession>A0A450Z558</accession>
<sequence length="239" mass="26588">MGKVVTCRSRTRKFLRRFDAILFDLDGTLADTAPDLLFALNQVITEEGGTSLLSLSEILPFVSRGGRAMVQRAFGFGTEAPHFPALFDRFLDVYHDNIALHTVLFSGMEEVLLRIEAYAMQWGIVTNKSERLTRPLIEALGLSRRVACVIAGDTTVHRKPYPDSLLFACRQLGTIPVRCLYIGDAAKDIEAGLRAGTYTAVALFGYISLDDEPKMWGADFLFSSPRDIFDWLANSSHDC</sequence>
<protein>
    <submittedName>
        <fullName evidence="5">Phosphoglycolate phosphatase</fullName>
    </submittedName>
</protein>
<evidence type="ECO:0000256" key="4">
    <source>
        <dbReference type="ARBA" id="ARBA00023277"/>
    </source>
</evidence>
<dbReference type="SFLD" id="SFLDG01129">
    <property type="entry name" value="C1.5:_HAD__Beta-PGM__Phosphata"/>
    <property type="match status" value="1"/>
</dbReference>
<dbReference type="Pfam" id="PF13419">
    <property type="entry name" value="HAD_2"/>
    <property type="match status" value="1"/>
</dbReference>
<dbReference type="GO" id="GO:0006281">
    <property type="term" value="P:DNA repair"/>
    <property type="evidence" value="ECO:0007669"/>
    <property type="project" value="TreeGrafter"/>
</dbReference>
<gene>
    <name evidence="6" type="ORF">BECKTC1821D_GA0114238_11581</name>
    <name evidence="5" type="ORF">BECKTC1821E_GA0114239_11455</name>
    <name evidence="7" type="ORF">BECKTC1821F_GA0114240_11471</name>
</gene>
<dbReference type="InterPro" id="IPR006439">
    <property type="entry name" value="HAD-SF_hydro_IA"/>
</dbReference>
<organism evidence="5">
    <name type="scientific">Candidatus Kentrum sp. TC</name>
    <dbReference type="NCBI Taxonomy" id="2126339"/>
    <lineage>
        <taxon>Bacteria</taxon>
        <taxon>Pseudomonadati</taxon>
        <taxon>Pseudomonadota</taxon>
        <taxon>Gammaproteobacteria</taxon>
        <taxon>Candidatus Kentrum</taxon>
    </lineage>
</organism>
<dbReference type="InterPro" id="IPR023198">
    <property type="entry name" value="PGP-like_dom2"/>
</dbReference>
<evidence type="ECO:0000313" key="7">
    <source>
        <dbReference type="EMBL" id="VFK64823.1"/>
    </source>
</evidence>
<dbReference type="InterPro" id="IPR050155">
    <property type="entry name" value="HAD-like_hydrolase_sf"/>
</dbReference>
<dbReference type="GO" id="GO:0008967">
    <property type="term" value="F:phosphoglycolate phosphatase activity"/>
    <property type="evidence" value="ECO:0007669"/>
    <property type="project" value="TreeGrafter"/>
</dbReference>
<evidence type="ECO:0000313" key="5">
    <source>
        <dbReference type="EMBL" id="VFK48916.1"/>
    </source>
</evidence>
<dbReference type="Gene3D" id="1.10.150.240">
    <property type="entry name" value="Putative phosphatase, domain 2"/>
    <property type="match status" value="1"/>
</dbReference>
<dbReference type="InterPro" id="IPR036412">
    <property type="entry name" value="HAD-like_sf"/>
</dbReference>
<evidence type="ECO:0000313" key="6">
    <source>
        <dbReference type="EMBL" id="VFK52215.1"/>
    </source>
</evidence>
<dbReference type="NCBIfam" id="TIGR01549">
    <property type="entry name" value="HAD-SF-IA-v1"/>
    <property type="match status" value="1"/>
</dbReference>